<sequence length="741" mass="83335">MADRTMEELLQAPTKGYGEAILILEILAAKFEIKTNLLQLVHANKFHSRENDNPHTHISNFKRMIATLKYRDVPNDAIKLMLFPYSLDVVCKTNDRIDKLADQIFNLVEIVNKQVVAPVKAVEKVCVTCGGAHAYYECIATDSNPSIVYAATGSYNQVSPPNRVSHQIVPLGFASVQNNPNRFNQNQVPNNQISPSELSSYIKSNETAIKTMQSQINVLRSDFSKQKENLRKNLNDDMRNILSSFFQNQPLTSGTLLSNTIPNPKGEMKAITTRSGLAYEGPSIPTESPLEKVNEQNTEEILDQEHSNSSGSTAQVQPPVVPNSILEPNVLRTQSKRLILYPSSFADALQLMLKFASTIKSLLANKDKLFELAKVPLNENCSAMLLKKIPEKLGDPELTPTRMTLKLADRSITHPKGFAEDVFVKVGKFHFPTDFVVVDFEADPRVPLILGRSFLRTGRALIDVYGEEINLRENDESITFNLNQTMRYSLTYDDTSVNRVDVIDVTCEDFVQDVLDFQYNPKSSNPTLVSDDLISESDSCKVPIVKSSLPTLTPYGESDLSLDEIEDFLNDDSILIGIENPVYDSDGDILFLEKLLNEDPCSPLLMDLKLAEYYHCQNLKVDEKEALLNVLKSHKRAIAWKIFDIKGIDPKFCTHKILMEDDYKPAVQSQRRVNPKIHDVIKKEVIKLLDAGFFKNCSTNDLSPRKGTPFVFSKECIDAFNTLKQKLTEAPILVVPDWNLP</sequence>
<dbReference type="PANTHER" id="PTHR33067">
    <property type="entry name" value="RNA-DIRECTED DNA POLYMERASE-RELATED"/>
    <property type="match status" value="1"/>
</dbReference>
<dbReference type="CDD" id="cd00303">
    <property type="entry name" value="retropepsin_like"/>
    <property type="match status" value="1"/>
</dbReference>
<dbReference type="SUPFAM" id="SSF56672">
    <property type="entry name" value="DNA/RNA polymerases"/>
    <property type="match status" value="1"/>
</dbReference>
<feature type="non-terminal residue" evidence="2">
    <location>
        <position position="741"/>
    </location>
</feature>
<accession>A0A699J972</accession>
<dbReference type="Gene3D" id="2.40.70.10">
    <property type="entry name" value="Acid Proteases"/>
    <property type="match status" value="1"/>
</dbReference>
<feature type="compositionally biased region" description="Polar residues" evidence="1">
    <location>
        <begin position="307"/>
        <end position="316"/>
    </location>
</feature>
<reference evidence="2" key="1">
    <citation type="journal article" date="2019" name="Sci. Rep.">
        <title>Draft genome of Tanacetum cinerariifolium, the natural source of mosquito coil.</title>
        <authorList>
            <person name="Yamashiro T."/>
            <person name="Shiraishi A."/>
            <person name="Satake H."/>
            <person name="Nakayama K."/>
        </authorList>
    </citation>
    <scope>NUCLEOTIDE SEQUENCE</scope>
</reference>
<evidence type="ECO:0000313" key="2">
    <source>
        <dbReference type="EMBL" id="GFA20907.1"/>
    </source>
</evidence>
<comment type="caution">
    <text evidence="2">The sequence shown here is derived from an EMBL/GenBank/DDBJ whole genome shotgun (WGS) entry which is preliminary data.</text>
</comment>
<organism evidence="2">
    <name type="scientific">Tanacetum cinerariifolium</name>
    <name type="common">Dalmatian daisy</name>
    <name type="synonym">Chrysanthemum cinerariifolium</name>
    <dbReference type="NCBI Taxonomy" id="118510"/>
    <lineage>
        <taxon>Eukaryota</taxon>
        <taxon>Viridiplantae</taxon>
        <taxon>Streptophyta</taxon>
        <taxon>Embryophyta</taxon>
        <taxon>Tracheophyta</taxon>
        <taxon>Spermatophyta</taxon>
        <taxon>Magnoliopsida</taxon>
        <taxon>eudicotyledons</taxon>
        <taxon>Gunneridae</taxon>
        <taxon>Pentapetalae</taxon>
        <taxon>asterids</taxon>
        <taxon>campanulids</taxon>
        <taxon>Asterales</taxon>
        <taxon>Asteraceae</taxon>
        <taxon>Asteroideae</taxon>
        <taxon>Anthemideae</taxon>
        <taxon>Anthemidinae</taxon>
        <taxon>Tanacetum</taxon>
    </lineage>
</organism>
<dbReference type="PANTHER" id="PTHR33067:SF9">
    <property type="entry name" value="RNA-DIRECTED DNA POLYMERASE"/>
    <property type="match status" value="1"/>
</dbReference>
<name>A0A699J972_TANCI</name>
<dbReference type="InterPro" id="IPR043502">
    <property type="entry name" value="DNA/RNA_pol_sf"/>
</dbReference>
<proteinExistence type="predicted"/>
<dbReference type="AlphaFoldDB" id="A0A699J972"/>
<dbReference type="Gene3D" id="3.10.10.10">
    <property type="entry name" value="HIV Type 1 Reverse Transcriptase, subunit A, domain 1"/>
    <property type="match status" value="1"/>
</dbReference>
<feature type="region of interest" description="Disordered" evidence="1">
    <location>
        <begin position="302"/>
        <end position="321"/>
    </location>
</feature>
<dbReference type="EMBL" id="BKCJ010385916">
    <property type="protein sequence ID" value="GFA20907.1"/>
    <property type="molecule type" value="Genomic_DNA"/>
</dbReference>
<evidence type="ECO:0008006" key="3">
    <source>
        <dbReference type="Google" id="ProtNLM"/>
    </source>
</evidence>
<protein>
    <recommendedName>
        <fullName evidence="3">Reverse transcriptase domain-containing protein</fullName>
    </recommendedName>
</protein>
<gene>
    <name evidence="2" type="ORF">Tci_592879</name>
</gene>
<dbReference type="InterPro" id="IPR021109">
    <property type="entry name" value="Peptidase_aspartic_dom_sf"/>
</dbReference>
<evidence type="ECO:0000256" key="1">
    <source>
        <dbReference type="SAM" id="MobiDB-lite"/>
    </source>
</evidence>